<evidence type="ECO:0000256" key="3">
    <source>
        <dbReference type="ARBA" id="ARBA00022723"/>
    </source>
</evidence>
<name>A0ABY9GGQ6_9PSED</name>
<keyword evidence="6" id="KW-1185">Reference proteome</keyword>
<dbReference type="PANTHER" id="PTHR42796:SF4">
    <property type="entry name" value="FUMARYLACETOACETATE HYDROLASE DOMAIN-CONTAINING PROTEIN 2A"/>
    <property type="match status" value="1"/>
</dbReference>
<keyword evidence="5" id="KW-0378">Hydrolase</keyword>
<accession>A0ABY9GGQ6</accession>
<evidence type="ECO:0000259" key="4">
    <source>
        <dbReference type="Pfam" id="PF01557"/>
    </source>
</evidence>
<reference evidence="5 6" key="1">
    <citation type="submission" date="2023-02" db="EMBL/GenBank/DDBJ databases">
        <title>Evolution of Hrp T3SS in non-pathogenic Pseudomonas fluorescens.</title>
        <authorList>
            <person name="Liao K."/>
            <person name="Wei H."/>
            <person name="Gu Y."/>
        </authorList>
    </citation>
    <scope>NUCLEOTIDE SEQUENCE [LARGE SCALE GENOMIC DNA]</scope>
    <source>
        <strain evidence="5 6">FP205</strain>
    </source>
</reference>
<feature type="domain" description="Fumarylacetoacetase-like C-terminal" evidence="4">
    <location>
        <begin position="73"/>
        <end position="278"/>
    </location>
</feature>
<gene>
    <name evidence="5" type="ORF">PSH57_11125</name>
</gene>
<dbReference type="InterPro" id="IPR011234">
    <property type="entry name" value="Fumarylacetoacetase-like_C"/>
</dbReference>
<keyword evidence="3" id="KW-0479">Metal-binding</keyword>
<proteinExistence type="inferred from homology"/>
<dbReference type="InterPro" id="IPR036663">
    <property type="entry name" value="Fumarylacetoacetase_C_sf"/>
</dbReference>
<evidence type="ECO:0000256" key="1">
    <source>
        <dbReference type="ARBA" id="ARBA00010211"/>
    </source>
</evidence>
<dbReference type="Proteomes" id="UP001230339">
    <property type="component" value="Chromosome"/>
</dbReference>
<comment type="similarity">
    <text evidence="2">Belongs to the hydratase/decarboxylase family.</text>
</comment>
<comment type="similarity">
    <text evidence="1">Belongs to the FAH family.</text>
</comment>
<protein>
    <submittedName>
        <fullName evidence="5">Fumarylacetoacetate hydrolase family protein</fullName>
    </submittedName>
</protein>
<dbReference type="InterPro" id="IPR051121">
    <property type="entry name" value="FAH"/>
</dbReference>
<dbReference type="RefSeq" id="WP_305416564.1">
    <property type="nucleotide sequence ID" value="NZ_CP117426.1"/>
</dbReference>
<evidence type="ECO:0000313" key="6">
    <source>
        <dbReference type="Proteomes" id="UP001230339"/>
    </source>
</evidence>
<dbReference type="EMBL" id="CP117449">
    <property type="protein sequence ID" value="WLH14813.1"/>
    <property type="molecule type" value="Genomic_DNA"/>
</dbReference>
<dbReference type="Pfam" id="PF01557">
    <property type="entry name" value="FAA_hydrolase"/>
    <property type="match status" value="1"/>
</dbReference>
<evidence type="ECO:0000256" key="2">
    <source>
        <dbReference type="ARBA" id="ARBA00010715"/>
    </source>
</evidence>
<dbReference type="Gene3D" id="3.90.850.10">
    <property type="entry name" value="Fumarylacetoacetase-like, C-terminal domain"/>
    <property type="match status" value="1"/>
</dbReference>
<sequence length="281" mass="30680">MKFLRYGPLLDEKIGLLDLQGNIRALPPEFAHLTELPLERVDVERIRNLEINKLVLVAGNPRLGAIVNRVPNVYGIGLNYAPHAEEAQMELPSEPLVFNKATSCLSGPNDNIVMWPGSKALDWEVELGVVIGTPAFQIDEKHALDHVAGYCIVHDVSERNWQVNRGGQWGKGKSAPGYGPIGPWLVTPDEIADPQDLEIELRVNGVIMQSASTSEMIFGVATLISHLSQFMRLERGDVISTGTPSGIGAARNPPTYLKVGDVVDLSITGLGKQRQRVVLPC</sequence>
<dbReference type="SUPFAM" id="SSF56529">
    <property type="entry name" value="FAH"/>
    <property type="match status" value="1"/>
</dbReference>
<evidence type="ECO:0000313" key="5">
    <source>
        <dbReference type="EMBL" id="WLH14813.1"/>
    </source>
</evidence>
<dbReference type="GO" id="GO:0016787">
    <property type="term" value="F:hydrolase activity"/>
    <property type="evidence" value="ECO:0007669"/>
    <property type="project" value="UniProtKB-KW"/>
</dbReference>
<dbReference type="PANTHER" id="PTHR42796">
    <property type="entry name" value="FUMARYLACETOACETATE HYDROLASE DOMAIN-CONTAINING PROTEIN 2A-RELATED"/>
    <property type="match status" value="1"/>
</dbReference>
<organism evidence="5 6">
    <name type="scientific">Pseudomonas hefeiensis</name>
    <dbReference type="NCBI Taxonomy" id="2738125"/>
    <lineage>
        <taxon>Bacteria</taxon>
        <taxon>Pseudomonadati</taxon>
        <taxon>Pseudomonadota</taxon>
        <taxon>Gammaproteobacteria</taxon>
        <taxon>Pseudomonadales</taxon>
        <taxon>Pseudomonadaceae</taxon>
        <taxon>Pseudomonas</taxon>
    </lineage>
</organism>